<proteinExistence type="predicted"/>
<keyword evidence="1" id="KW-1133">Transmembrane helix</keyword>
<dbReference type="Proteomes" id="UP001054945">
    <property type="component" value="Unassembled WGS sequence"/>
</dbReference>
<keyword evidence="3" id="KW-1185">Reference proteome</keyword>
<protein>
    <submittedName>
        <fullName evidence="2">Uncharacterized protein</fullName>
    </submittedName>
</protein>
<comment type="caution">
    <text evidence="2">The sequence shown here is derived from an EMBL/GenBank/DDBJ whole genome shotgun (WGS) entry which is preliminary data.</text>
</comment>
<keyword evidence="1" id="KW-0812">Transmembrane</keyword>
<evidence type="ECO:0000256" key="1">
    <source>
        <dbReference type="SAM" id="Phobius"/>
    </source>
</evidence>
<evidence type="ECO:0000313" key="2">
    <source>
        <dbReference type="EMBL" id="GIX91952.1"/>
    </source>
</evidence>
<feature type="transmembrane region" description="Helical" evidence="1">
    <location>
        <begin position="41"/>
        <end position="60"/>
    </location>
</feature>
<dbReference type="EMBL" id="BPLR01021640">
    <property type="protein sequence ID" value="GIX91952.1"/>
    <property type="molecule type" value="Genomic_DNA"/>
</dbReference>
<dbReference type="AlphaFoldDB" id="A0AAV4P3V1"/>
<sequence length="207" mass="23098">MDILTSTKTSEIPPVANSHKVPKLFFSPKWELIFGERPNHLVIGAILVLALIIIIILLSIKLRSRRTVKARNYSPDVEKCDAHLMKECKEPCAPSSQGPDIIPEKSFFQVLCRGSLHGQPHSRDGSRDKVAHGIAIWESRMEEQGLNEAFEGYNFPFWPKARQLATPPTTVGDNSLQSNSSHNLLQELPAALYSYTYLPGYMTGPEG</sequence>
<evidence type="ECO:0000313" key="3">
    <source>
        <dbReference type="Proteomes" id="UP001054945"/>
    </source>
</evidence>
<name>A0AAV4P3V1_CAEEX</name>
<organism evidence="2 3">
    <name type="scientific">Caerostris extrusa</name>
    <name type="common">Bark spider</name>
    <name type="synonym">Caerostris bankana</name>
    <dbReference type="NCBI Taxonomy" id="172846"/>
    <lineage>
        <taxon>Eukaryota</taxon>
        <taxon>Metazoa</taxon>
        <taxon>Ecdysozoa</taxon>
        <taxon>Arthropoda</taxon>
        <taxon>Chelicerata</taxon>
        <taxon>Arachnida</taxon>
        <taxon>Araneae</taxon>
        <taxon>Araneomorphae</taxon>
        <taxon>Entelegynae</taxon>
        <taxon>Araneoidea</taxon>
        <taxon>Araneidae</taxon>
        <taxon>Caerostris</taxon>
    </lineage>
</organism>
<keyword evidence="1" id="KW-0472">Membrane</keyword>
<gene>
    <name evidence="2" type="ORF">CEXT_31091</name>
</gene>
<accession>A0AAV4P3V1</accession>
<reference evidence="2 3" key="1">
    <citation type="submission" date="2021-06" db="EMBL/GenBank/DDBJ databases">
        <title>Caerostris extrusa draft genome.</title>
        <authorList>
            <person name="Kono N."/>
            <person name="Arakawa K."/>
        </authorList>
    </citation>
    <scope>NUCLEOTIDE SEQUENCE [LARGE SCALE GENOMIC DNA]</scope>
</reference>